<dbReference type="SUPFAM" id="SSF56112">
    <property type="entry name" value="Protein kinase-like (PK-like)"/>
    <property type="match status" value="1"/>
</dbReference>
<keyword evidence="2" id="KW-0547">Nucleotide-binding</keyword>
<dbReference type="PROSITE" id="PS50011">
    <property type="entry name" value="PROTEIN_KINASE_DOM"/>
    <property type="match status" value="1"/>
</dbReference>
<dbReference type="InterPro" id="IPR000719">
    <property type="entry name" value="Prot_kinase_dom"/>
</dbReference>
<comment type="catalytic activity">
    <reaction evidence="9">
        <text>L-tyrosyl-[protein] + ATP = O-phospho-L-tyrosyl-[protein] + ADP + H(+)</text>
        <dbReference type="Rhea" id="RHEA:10596"/>
        <dbReference type="Rhea" id="RHEA-COMP:10136"/>
        <dbReference type="Rhea" id="RHEA-COMP:20101"/>
        <dbReference type="ChEBI" id="CHEBI:15378"/>
        <dbReference type="ChEBI" id="CHEBI:30616"/>
        <dbReference type="ChEBI" id="CHEBI:46858"/>
        <dbReference type="ChEBI" id="CHEBI:61978"/>
        <dbReference type="ChEBI" id="CHEBI:456216"/>
        <dbReference type="EC" id="2.7.12.2"/>
    </reaction>
</comment>
<evidence type="ECO:0000313" key="11">
    <source>
        <dbReference type="EMBL" id="CAE0248372.1"/>
    </source>
</evidence>
<sequence length="303" mass="33685">MDAQRLEDFEVVNILEDSGTATTKVVRDKKDGTMVALKSLPISSEDAKADIIQEMDGLFKINHPTISAYHSSFLDGQAMHTKREYMDQGSLFDVYMAAGPLPEDVLATIAARALKGLIHLHHDLNPPVIHRNIKPYNIMLNHNGEVKLTDFGLSKKLTSITSSSKTVVGGALDTKHGLACYMSPERINASKYNINSDIWALGLSILEAAVGSFPYPQVEEYYDLLDIISEKSHPEPPEGASEEFVEFINKCLEHDCRDRPNAHDLLEDKFIKRGIDSPVDLASFLAALRESNPQYNENFPLSN</sequence>
<keyword evidence="1" id="KW-0808">Transferase</keyword>
<proteinExistence type="inferred from homology"/>
<name>A0A7S3D8G2_9EUKA</name>
<dbReference type="EC" id="2.7.12.2" evidence="6"/>
<keyword evidence="3" id="KW-0418">Kinase</keyword>
<evidence type="ECO:0000256" key="3">
    <source>
        <dbReference type="ARBA" id="ARBA00022777"/>
    </source>
</evidence>
<evidence type="ECO:0000256" key="9">
    <source>
        <dbReference type="ARBA" id="ARBA00051693"/>
    </source>
</evidence>
<dbReference type="Pfam" id="PF00069">
    <property type="entry name" value="Pkinase"/>
    <property type="match status" value="1"/>
</dbReference>
<comment type="similarity">
    <text evidence="5">Belongs to the protein kinase superfamily. STE Ser/Thr protein kinase family. MAP kinase kinase subfamily.</text>
</comment>
<dbReference type="PANTHER" id="PTHR48013">
    <property type="entry name" value="DUAL SPECIFICITY MITOGEN-ACTIVATED PROTEIN KINASE KINASE 5-RELATED"/>
    <property type="match status" value="1"/>
</dbReference>
<evidence type="ECO:0000256" key="6">
    <source>
        <dbReference type="ARBA" id="ARBA00038999"/>
    </source>
</evidence>
<dbReference type="PANTHER" id="PTHR48013:SF9">
    <property type="entry name" value="DUAL SPECIFICITY MITOGEN-ACTIVATED PROTEIN KINASE KINASE 5"/>
    <property type="match status" value="1"/>
</dbReference>
<keyword evidence="4" id="KW-0067">ATP-binding</keyword>
<dbReference type="GO" id="GO:0005524">
    <property type="term" value="F:ATP binding"/>
    <property type="evidence" value="ECO:0007669"/>
    <property type="project" value="UniProtKB-KW"/>
</dbReference>
<evidence type="ECO:0000256" key="4">
    <source>
        <dbReference type="ARBA" id="ARBA00022840"/>
    </source>
</evidence>
<dbReference type="GO" id="GO:0004708">
    <property type="term" value="F:MAP kinase kinase activity"/>
    <property type="evidence" value="ECO:0007669"/>
    <property type="project" value="UniProtKB-EC"/>
</dbReference>
<evidence type="ECO:0000256" key="8">
    <source>
        <dbReference type="ARBA" id="ARBA00049299"/>
    </source>
</evidence>
<protein>
    <recommendedName>
        <fullName evidence="6">mitogen-activated protein kinase kinase</fullName>
        <ecNumber evidence="6">2.7.12.2</ecNumber>
    </recommendedName>
</protein>
<gene>
    <name evidence="11" type="ORF">PBIL07802_LOCUS10568</name>
</gene>
<dbReference type="Gene3D" id="1.10.510.10">
    <property type="entry name" value="Transferase(Phosphotransferase) domain 1"/>
    <property type="match status" value="1"/>
</dbReference>
<dbReference type="EMBL" id="HBIB01016251">
    <property type="protein sequence ID" value="CAE0248372.1"/>
    <property type="molecule type" value="Transcribed_RNA"/>
</dbReference>
<organism evidence="11">
    <name type="scientific">Palpitomonas bilix</name>
    <dbReference type="NCBI Taxonomy" id="652834"/>
    <lineage>
        <taxon>Eukaryota</taxon>
        <taxon>Eukaryota incertae sedis</taxon>
    </lineage>
</organism>
<evidence type="ECO:0000256" key="5">
    <source>
        <dbReference type="ARBA" id="ARBA00038035"/>
    </source>
</evidence>
<feature type="domain" description="Protein kinase" evidence="10">
    <location>
        <begin position="9"/>
        <end position="271"/>
    </location>
</feature>
<accession>A0A7S3D8G2</accession>
<evidence type="ECO:0000256" key="2">
    <source>
        <dbReference type="ARBA" id="ARBA00022741"/>
    </source>
</evidence>
<evidence type="ECO:0000259" key="10">
    <source>
        <dbReference type="PROSITE" id="PS50011"/>
    </source>
</evidence>
<evidence type="ECO:0000256" key="7">
    <source>
        <dbReference type="ARBA" id="ARBA00049014"/>
    </source>
</evidence>
<evidence type="ECO:0000256" key="1">
    <source>
        <dbReference type="ARBA" id="ARBA00022679"/>
    </source>
</evidence>
<comment type="catalytic activity">
    <reaction evidence="7">
        <text>L-seryl-[protein] + ATP = O-phospho-L-seryl-[protein] + ADP + H(+)</text>
        <dbReference type="Rhea" id="RHEA:17989"/>
        <dbReference type="Rhea" id="RHEA-COMP:9863"/>
        <dbReference type="Rhea" id="RHEA-COMP:11604"/>
        <dbReference type="ChEBI" id="CHEBI:15378"/>
        <dbReference type="ChEBI" id="CHEBI:29999"/>
        <dbReference type="ChEBI" id="CHEBI:30616"/>
        <dbReference type="ChEBI" id="CHEBI:83421"/>
        <dbReference type="ChEBI" id="CHEBI:456216"/>
        <dbReference type="EC" id="2.7.12.2"/>
    </reaction>
</comment>
<reference evidence="11" key="1">
    <citation type="submission" date="2021-01" db="EMBL/GenBank/DDBJ databases">
        <authorList>
            <person name="Corre E."/>
            <person name="Pelletier E."/>
            <person name="Niang G."/>
            <person name="Scheremetjew M."/>
            <person name="Finn R."/>
            <person name="Kale V."/>
            <person name="Holt S."/>
            <person name="Cochrane G."/>
            <person name="Meng A."/>
            <person name="Brown T."/>
            <person name="Cohen L."/>
        </authorList>
    </citation>
    <scope>NUCLEOTIDE SEQUENCE</scope>
    <source>
        <strain evidence="11">NIES-2562</strain>
    </source>
</reference>
<dbReference type="InterPro" id="IPR011009">
    <property type="entry name" value="Kinase-like_dom_sf"/>
</dbReference>
<dbReference type="AlphaFoldDB" id="A0A7S3D8G2"/>
<comment type="catalytic activity">
    <reaction evidence="8">
        <text>L-threonyl-[protein] + ATP = O-phospho-L-threonyl-[protein] + ADP + H(+)</text>
        <dbReference type="Rhea" id="RHEA:46608"/>
        <dbReference type="Rhea" id="RHEA-COMP:11060"/>
        <dbReference type="Rhea" id="RHEA-COMP:11605"/>
        <dbReference type="ChEBI" id="CHEBI:15378"/>
        <dbReference type="ChEBI" id="CHEBI:30013"/>
        <dbReference type="ChEBI" id="CHEBI:30616"/>
        <dbReference type="ChEBI" id="CHEBI:61977"/>
        <dbReference type="ChEBI" id="CHEBI:456216"/>
        <dbReference type="EC" id="2.7.12.2"/>
    </reaction>
</comment>